<feature type="compositionally biased region" description="Basic and acidic residues" evidence="1">
    <location>
        <begin position="49"/>
        <end position="62"/>
    </location>
</feature>
<feature type="region of interest" description="Disordered" evidence="1">
    <location>
        <begin position="49"/>
        <end position="68"/>
    </location>
</feature>
<evidence type="ECO:0000313" key="3">
    <source>
        <dbReference type="Proteomes" id="UP000235015"/>
    </source>
</evidence>
<evidence type="ECO:0000256" key="1">
    <source>
        <dbReference type="SAM" id="MobiDB-lite"/>
    </source>
</evidence>
<protein>
    <submittedName>
        <fullName evidence="2">Uncharacterized protein</fullName>
    </submittedName>
</protein>
<comment type="caution">
    <text evidence="2">The sequence shown here is derived from an EMBL/GenBank/DDBJ whole genome shotgun (WGS) entry which is preliminary data.</text>
</comment>
<accession>A0A2N6CXS0</accession>
<dbReference type="RefSeq" id="WP_273438905.1">
    <property type="nucleotide sequence ID" value="NZ_PKUN01000009.1"/>
</dbReference>
<dbReference type="Proteomes" id="UP000235015">
    <property type="component" value="Unassembled WGS sequence"/>
</dbReference>
<name>A0A2N6CXS0_9GAMM</name>
<dbReference type="EMBL" id="PKUN01000009">
    <property type="protein sequence ID" value="PLX62092.1"/>
    <property type="molecule type" value="Genomic_DNA"/>
</dbReference>
<reference evidence="2 3" key="1">
    <citation type="submission" date="2017-11" db="EMBL/GenBank/DDBJ databases">
        <title>Genome-resolved metagenomics identifies genetic mobility, metabolic interactions, and unexpected diversity in perchlorate-reducing communities.</title>
        <authorList>
            <person name="Barnum T.P."/>
            <person name="Figueroa I.A."/>
            <person name="Carlstrom C.I."/>
            <person name="Lucas L.N."/>
            <person name="Engelbrektson A.L."/>
            <person name="Coates J.D."/>
        </authorList>
    </citation>
    <scope>NUCLEOTIDE SEQUENCE [LARGE SCALE GENOMIC DNA]</scope>
    <source>
        <strain evidence="2">BM301</strain>
    </source>
</reference>
<gene>
    <name evidence="2" type="ORF">C0630_08830</name>
</gene>
<proteinExistence type="predicted"/>
<dbReference type="AlphaFoldDB" id="A0A2N6CXS0"/>
<organism evidence="2 3">
    <name type="scientific">Sedimenticola selenatireducens</name>
    <dbReference type="NCBI Taxonomy" id="191960"/>
    <lineage>
        <taxon>Bacteria</taxon>
        <taxon>Pseudomonadati</taxon>
        <taxon>Pseudomonadota</taxon>
        <taxon>Gammaproteobacteria</taxon>
        <taxon>Chromatiales</taxon>
        <taxon>Sedimenticolaceae</taxon>
        <taxon>Sedimenticola</taxon>
    </lineage>
</organism>
<sequence length="68" mass="7947">MNINFNQHIYQKQNMNTSSVPYDIELRVICSIWMGINQASNIAKKDSGRLNTIDHDKSDKNPWLRARI</sequence>
<evidence type="ECO:0000313" key="2">
    <source>
        <dbReference type="EMBL" id="PLX62092.1"/>
    </source>
</evidence>